<evidence type="ECO:0000256" key="1">
    <source>
        <dbReference type="SAM" id="MobiDB-lite"/>
    </source>
</evidence>
<proteinExistence type="predicted"/>
<evidence type="ECO:0000313" key="2">
    <source>
        <dbReference type="EMBL" id="MBC2776986.1"/>
    </source>
</evidence>
<dbReference type="Proteomes" id="UP000564378">
    <property type="component" value="Unassembled WGS sequence"/>
</dbReference>
<name>A0A842HV77_9SPHN</name>
<keyword evidence="3" id="KW-1185">Reference proteome</keyword>
<reference evidence="2 3" key="1">
    <citation type="submission" date="2020-08" db="EMBL/GenBank/DDBJ databases">
        <title>Draft genome sequence of Parasphingopyxis sp. GrpM-11.</title>
        <authorList>
            <person name="Oh J."/>
            <person name="Roh D.-H."/>
        </authorList>
    </citation>
    <scope>NUCLEOTIDE SEQUENCE [LARGE SCALE GENOMIC DNA]</scope>
    <source>
        <strain evidence="2 3">GrpM-11</strain>
    </source>
</reference>
<dbReference type="EMBL" id="JACJVJ010000001">
    <property type="protein sequence ID" value="MBC2776986.1"/>
    <property type="molecule type" value="Genomic_DNA"/>
</dbReference>
<dbReference type="AlphaFoldDB" id="A0A842HV77"/>
<accession>A0A842HV77</accession>
<comment type="caution">
    <text evidence="2">The sequence shown here is derived from an EMBL/GenBank/DDBJ whole genome shotgun (WGS) entry which is preliminary data.</text>
</comment>
<organism evidence="2 3">
    <name type="scientific">Parasphingopyxis marina</name>
    <dbReference type="NCBI Taxonomy" id="2761622"/>
    <lineage>
        <taxon>Bacteria</taxon>
        <taxon>Pseudomonadati</taxon>
        <taxon>Pseudomonadota</taxon>
        <taxon>Alphaproteobacteria</taxon>
        <taxon>Sphingomonadales</taxon>
        <taxon>Sphingomonadaceae</taxon>
        <taxon>Parasphingopyxis</taxon>
    </lineage>
</organism>
<protein>
    <submittedName>
        <fullName evidence="2">Uncharacterized protein</fullName>
    </submittedName>
</protein>
<feature type="compositionally biased region" description="Basic and acidic residues" evidence="1">
    <location>
        <begin position="1"/>
        <end position="12"/>
    </location>
</feature>
<feature type="region of interest" description="Disordered" evidence="1">
    <location>
        <begin position="1"/>
        <end position="24"/>
    </location>
</feature>
<sequence>MSQKFDIGDRGSAEQFPPRFRIDSARNNASAVGAPLRSAFDDDRAESEPVPEEFFSLLEMLH</sequence>
<gene>
    <name evidence="2" type="ORF">H6P80_05055</name>
</gene>
<evidence type="ECO:0000313" key="3">
    <source>
        <dbReference type="Proteomes" id="UP000564378"/>
    </source>
</evidence>
<dbReference type="RefSeq" id="WP_185800232.1">
    <property type="nucleotide sequence ID" value="NZ_JACJVJ010000001.1"/>
</dbReference>